<dbReference type="AlphaFoldDB" id="A0A381NQS9"/>
<name>A0A381NQS9_9ZZZZ</name>
<sequence>MTTAFYQGDNMKFSNFLFPESQSPDGDYDVIEESLREAELSEELGYDVVWLAEHHFDGGCAYVDPTTFAAAIAARTKKIKIGFAVAQMALHHPIRFAEQIALVDNISKGRMIVGVGRGTAYNFYEFRGFGIDPDDSHEMLLEVEKILLQAWTTKDYKHNGKYWQLELPVLRPQVYQKPHPPMIRACSGLESTLEMAREGRPFMMNVQSDEVTVERMDQYRATMSDAGHNDETVACNVADSWVWRNIFVAETDAEAEKVGIPYFQNMRSYLQTNRDRMNTAAELEAQASRIVGSARNSLEHGIIVGSPETVTERLQKVHGTGVGGVIIHFRLGAMPYDVAANSLKLFAQKVAPNFQD</sequence>
<dbReference type="InterPro" id="IPR050766">
    <property type="entry name" value="Bact_Lucif_Oxidored"/>
</dbReference>
<dbReference type="PANTHER" id="PTHR30137:SF8">
    <property type="entry name" value="BLR5498 PROTEIN"/>
    <property type="match status" value="1"/>
</dbReference>
<reference evidence="4" key="1">
    <citation type="submission" date="2018-05" db="EMBL/GenBank/DDBJ databases">
        <authorList>
            <person name="Lanie J.A."/>
            <person name="Ng W.-L."/>
            <person name="Kazmierczak K.M."/>
            <person name="Andrzejewski T.M."/>
            <person name="Davidsen T.M."/>
            <person name="Wayne K.J."/>
            <person name="Tettelin H."/>
            <person name="Glass J.I."/>
            <person name="Rusch D."/>
            <person name="Podicherti R."/>
            <person name="Tsui H.-C.T."/>
            <person name="Winkler M.E."/>
        </authorList>
    </citation>
    <scope>NUCLEOTIDE SEQUENCE</scope>
</reference>
<dbReference type="SUPFAM" id="SSF51679">
    <property type="entry name" value="Bacterial luciferase-like"/>
    <property type="match status" value="1"/>
</dbReference>
<dbReference type="Pfam" id="PF00296">
    <property type="entry name" value="Bac_luciferase"/>
    <property type="match status" value="1"/>
</dbReference>
<gene>
    <name evidence="4" type="ORF">METZ01_LOCUS9805</name>
</gene>
<keyword evidence="1" id="KW-0560">Oxidoreductase</keyword>
<evidence type="ECO:0000256" key="1">
    <source>
        <dbReference type="ARBA" id="ARBA00023002"/>
    </source>
</evidence>
<accession>A0A381NQS9</accession>
<dbReference type="InterPro" id="IPR011251">
    <property type="entry name" value="Luciferase-like_dom"/>
</dbReference>
<dbReference type="InterPro" id="IPR036661">
    <property type="entry name" value="Luciferase-like_sf"/>
</dbReference>
<keyword evidence="2" id="KW-0503">Monooxygenase</keyword>
<dbReference type="GO" id="GO:0004497">
    <property type="term" value="F:monooxygenase activity"/>
    <property type="evidence" value="ECO:0007669"/>
    <property type="project" value="UniProtKB-KW"/>
</dbReference>
<dbReference type="EMBL" id="UINC01000532">
    <property type="protein sequence ID" value="SUZ56951.1"/>
    <property type="molecule type" value="Genomic_DNA"/>
</dbReference>
<feature type="domain" description="Luciferase-like" evidence="3">
    <location>
        <begin position="11"/>
        <end position="322"/>
    </location>
</feature>
<dbReference type="PANTHER" id="PTHR30137">
    <property type="entry name" value="LUCIFERASE-LIKE MONOOXYGENASE"/>
    <property type="match status" value="1"/>
</dbReference>
<organism evidence="4">
    <name type="scientific">marine metagenome</name>
    <dbReference type="NCBI Taxonomy" id="408172"/>
    <lineage>
        <taxon>unclassified sequences</taxon>
        <taxon>metagenomes</taxon>
        <taxon>ecological metagenomes</taxon>
    </lineage>
</organism>
<dbReference type="Gene3D" id="3.20.20.30">
    <property type="entry name" value="Luciferase-like domain"/>
    <property type="match status" value="1"/>
</dbReference>
<evidence type="ECO:0000256" key="2">
    <source>
        <dbReference type="ARBA" id="ARBA00023033"/>
    </source>
</evidence>
<dbReference type="GO" id="GO:0016705">
    <property type="term" value="F:oxidoreductase activity, acting on paired donors, with incorporation or reduction of molecular oxygen"/>
    <property type="evidence" value="ECO:0007669"/>
    <property type="project" value="InterPro"/>
</dbReference>
<proteinExistence type="predicted"/>
<evidence type="ECO:0000259" key="3">
    <source>
        <dbReference type="Pfam" id="PF00296"/>
    </source>
</evidence>
<evidence type="ECO:0000313" key="4">
    <source>
        <dbReference type="EMBL" id="SUZ56951.1"/>
    </source>
</evidence>
<dbReference type="GO" id="GO:0005829">
    <property type="term" value="C:cytosol"/>
    <property type="evidence" value="ECO:0007669"/>
    <property type="project" value="TreeGrafter"/>
</dbReference>
<protein>
    <recommendedName>
        <fullName evidence="3">Luciferase-like domain-containing protein</fullName>
    </recommendedName>
</protein>